<dbReference type="Proteomes" id="UP000501692">
    <property type="component" value="Chromosome"/>
</dbReference>
<reference evidence="1 2" key="1">
    <citation type="submission" date="2020-03" db="EMBL/GenBank/DDBJ databases">
        <authorList>
            <person name="Zhang L."/>
            <person name="Han X."/>
            <person name="Chen Y."/>
            <person name="Yu Y."/>
        </authorList>
    </citation>
    <scope>NUCLEOTIDE SEQUENCE [LARGE SCALE GENOMIC DNA]</scope>
    <source>
        <strain evidence="1 2">A1254</strain>
    </source>
</reference>
<dbReference type="RefSeq" id="WP_078220152.1">
    <property type="nucleotide sequence ID" value="NZ_CP017938.1"/>
</dbReference>
<accession>A0A1S8XDE3</accession>
<dbReference type="EMBL" id="CP049806">
    <property type="protein sequence ID" value="QIT19098.1"/>
    <property type="molecule type" value="Genomic_DNA"/>
</dbReference>
<proteinExistence type="predicted"/>
<name>A0A1S8XDE3_ACIPI</name>
<evidence type="ECO:0000313" key="2">
    <source>
        <dbReference type="Proteomes" id="UP000501692"/>
    </source>
</evidence>
<organism evidence="1 2">
    <name type="scientific">Acinetobacter pittii</name>
    <name type="common">Acinetobacter genomosp. 3</name>
    <dbReference type="NCBI Taxonomy" id="48296"/>
    <lineage>
        <taxon>Bacteria</taxon>
        <taxon>Pseudomonadati</taxon>
        <taxon>Pseudomonadota</taxon>
        <taxon>Gammaproteobacteria</taxon>
        <taxon>Moraxellales</taxon>
        <taxon>Moraxellaceae</taxon>
        <taxon>Acinetobacter</taxon>
        <taxon>Acinetobacter calcoaceticus/baumannii complex</taxon>
    </lineage>
</organism>
<sequence>MFNQLFKSVVMSIGILYTVNSYADVRSLARIYQHPNQAAQVQRCHGNTHCNAFYALAKGWQSIPNSFRLEGFDVKRYARVGDGYGLHKGFSLQKDRSYNLANAGEAVFYNGSPSDEKIYAQGLAVLLYLENRK</sequence>
<evidence type="ECO:0000313" key="1">
    <source>
        <dbReference type="EMBL" id="QIT19098.1"/>
    </source>
</evidence>
<protein>
    <submittedName>
        <fullName evidence="1">Uncharacterized protein</fullName>
    </submittedName>
</protein>
<dbReference type="AlphaFoldDB" id="A0A1S8XDE3"/>
<gene>
    <name evidence="1" type="ORF">G8E09_16065</name>
</gene>